<protein>
    <submittedName>
        <fullName evidence="2">Uncharacterized protein</fullName>
    </submittedName>
</protein>
<organism evidence="2 3">
    <name type="scientific">Eumeta variegata</name>
    <name type="common">Bagworm moth</name>
    <name type="synonym">Eumeta japonica</name>
    <dbReference type="NCBI Taxonomy" id="151549"/>
    <lineage>
        <taxon>Eukaryota</taxon>
        <taxon>Metazoa</taxon>
        <taxon>Ecdysozoa</taxon>
        <taxon>Arthropoda</taxon>
        <taxon>Hexapoda</taxon>
        <taxon>Insecta</taxon>
        <taxon>Pterygota</taxon>
        <taxon>Neoptera</taxon>
        <taxon>Endopterygota</taxon>
        <taxon>Lepidoptera</taxon>
        <taxon>Glossata</taxon>
        <taxon>Ditrysia</taxon>
        <taxon>Tineoidea</taxon>
        <taxon>Psychidae</taxon>
        <taxon>Oiketicinae</taxon>
        <taxon>Eumeta</taxon>
    </lineage>
</organism>
<feature type="region of interest" description="Disordered" evidence="1">
    <location>
        <begin position="113"/>
        <end position="134"/>
    </location>
</feature>
<accession>A0A4C1X1K4</accession>
<proteinExistence type="predicted"/>
<gene>
    <name evidence="2" type="ORF">EVAR_41383_1</name>
</gene>
<reference evidence="2 3" key="1">
    <citation type="journal article" date="2019" name="Commun. Biol.">
        <title>The bagworm genome reveals a unique fibroin gene that provides high tensile strength.</title>
        <authorList>
            <person name="Kono N."/>
            <person name="Nakamura H."/>
            <person name="Ohtoshi R."/>
            <person name="Tomita M."/>
            <person name="Numata K."/>
            <person name="Arakawa K."/>
        </authorList>
    </citation>
    <scope>NUCLEOTIDE SEQUENCE [LARGE SCALE GENOMIC DNA]</scope>
</reference>
<comment type="caution">
    <text evidence="2">The sequence shown here is derived from an EMBL/GenBank/DDBJ whole genome shotgun (WGS) entry which is preliminary data.</text>
</comment>
<evidence type="ECO:0000313" key="3">
    <source>
        <dbReference type="Proteomes" id="UP000299102"/>
    </source>
</evidence>
<dbReference type="AlphaFoldDB" id="A0A4C1X1K4"/>
<name>A0A4C1X1K4_EUMVA</name>
<evidence type="ECO:0000313" key="2">
    <source>
        <dbReference type="EMBL" id="GBP56197.1"/>
    </source>
</evidence>
<evidence type="ECO:0000256" key="1">
    <source>
        <dbReference type="SAM" id="MobiDB-lite"/>
    </source>
</evidence>
<dbReference type="EMBL" id="BGZK01000687">
    <property type="protein sequence ID" value="GBP56197.1"/>
    <property type="molecule type" value="Genomic_DNA"/>
</dbReference>
<keyword evidence="3" id="KW-1185">Reference proteome</keyword>
<dbReference type="Proteomes" id="UP000299102">
    <property type="component" value="Unassembled WGS sequence"/>
</dbReference>
<sequence>MRVTRKEVVNTAHRHWQPQRSHRYVAGLLGRNYIFEEAERGCLKESGDGGIQVEKEEEGYIAFSYSLCFQPDKLISESPENNVIIAAHKCSKPLVSHRCIAGLLRRNRISEGEGSEPIDGGVGHRNSLTLYETK</sequence>